<evidence type="ECO:0000313" key="2">
    <source>
        <dbReference type="EMBL" id="GAA4460372.1"/>
    </source>
</evidence>
<accession>A0ABP8N2W9</accession>
<name>A0ABP8N2W9_9BACT</name>
<organism evidence="2 3">
    <name type="scientific">Nibrella saemangeumensis</name>
    <dbReference type="NCBI Taxonomy" id="1084526"/>
    <lineage>
        <taxon>Bacteria</taxon>
        <taxon>Pseudomonadati</taxon>
        <taxon>Bacteroidota</taxon>
        <taxon>Cytophagia</taxon>
        <taxon>Cytophagales</taxon>
        <taxon>Spirosomataceae</taxon>
        <taxon>Nibrella</taxon>
    </lineage>
</organism>
<proteinExistence type="predicted"/>
<feature type="region of interest" description="Disordered" evidence="1">
    <location>
        <begin position="33"/>
        <end position="59"/>
    </location>
</feature>
<protein>
    <submittedName>
        <fullName evidence="2">Uncharacterized protein</fullName>
    </submittedName>
</protein>
<gene>
    <name evidence="2" type="ORF">GCM10023189_35400</name>
</gene>
<dbReference type="EMBL" id="BAABHD010000032">
    <property type="protein sequence ID" value="GAA4460372.1"/>
    <property type="molecule type" value="Genomic_DNA"/>
</dbReference>
<dbReference type="RefSeq" id="WP_345245384.1">
    <property type="nucleotide sequence ID" value="NZ_BAABHD010000032.1"/>
</dbReference>
<evidence type="ECO:0000313" key="3">
    <source>
        <dbReference type="Proteomes" id="UP001501175"/>
    </source>
</evidence>
<comment type="caution">
    <text evidence="2">The sequence shown here is derived from an EMBL/GenBank/DDBJ whole genome shotgun (WGS) entry which is preliminary data.</text>
</comment>
<keyword evidence="3" id="KW-1185">Reference proteome</keyword>
<reference evidence="3" key="1">
    <citation type="journal article" date="2019" name="Int. J. Syst. Evol. Microbiol.">
        <title>The Global Catalogue of Microorganisms (GCM) 10K type strain sequencing project: providing services to taxonomists for standard genome sequencing and annotation.</title>
        <authorList>
            <consortium name="The Broad Institute Genomics Platform"/>
            <consortium name="The Broad Institute Genome Sequencing Center for Infectious Disease"/>
            <person name="Wu L."/>
            <person name="Ma J."/>
        </authorList>
    </citation>
    <scope>NUCLEOTIDE SEQUENCE [LARGE SCALE GENOMIC DNA]</scope>
    <source>
        <strain evidence="3">JCM 17927</strain>
    </source>
</reference>
<dbReference type="Proteomes" id="UP001501175">
    <property type="component" value="Unassembled WGS sequence"/>
</dbReference>
<sequence>MEEIENKFDDKNDVLVRRKEELAQKFSHIKGWGIDADPKNDPTYPIKKRTDEEQDGYTWERPSQQPVNVEVLHSIERNNTPAVFGTSTPPSGLSGMIRRYAFKYSESDYAHWLPLVLADKINVVEGIIDDFSNAKVPNIFAEKGWKAEWEHKPYRLVTKVAIGVAVVAVAAAFLSRDSDTDNRVSRGRRLRHRVAS</sequence>
<evidence type="ECO:0000256" key="1">
    <source>
        <dbReference type="SAM" id="MobiDB-lite"/>
    </source>
</evidence>